<proteinExistence type="predicted"/>
<feature type="domain" description="ATPase AAA-type core" evidence="2">
    <location>
        <begin position="276"/>
        <end position="343"/>
    </location>
</feature>
<dbReference type="GO" id="GO:0016887">
    <property type="term" value="F:ATP hydrolysis activity"/>
    <property type="evidence" value="ECO:0007669"/>
    <property type="project" value="InterPro"/>
</dbReference>
<evidence type="ECO:0000313" key="3">
    <source>
        <dbReference type="EMBL" id="MBP0493822.1"/>
    </source>
</evidence>
<dbReference type="Gene3D" id="3.40.50.300">
    <property type="entry name" value="P-loop containing nucleotide triphosphate hydrolases"/>
    <property type="match status" value="2"/>
</dbReference>
<name>A0A940N417_9PROT</name>
<reference evidence="3" key="1">
    <citation type="submission" date="2021-03" db="EMBL/GenBank/DDBJ databases">
        <authorList>
            <person name="So Y."/>
        </authorList>
    </citation>
    <scope>NUCLEOTIDE SEQUENCE</scope>
    <source>
        <strain evidence="3">SG15</strain>
    </source>
</reference>
<evidence type="ECO:0000259" key="1">
    <source>
        <dbReference type="Pfam" id="PF13175"/>
    </source>
</evidence>
<dbReference type="InterPro" id="IPR051396">
    <property type="entry name" value="Bact_Antivir_Def_Nuclease"/>
</dbReference>
<sequence length="586" mass="65137">MIRSVTLTNFKRFSSSTFNLSPQGISFLAGANNSGKSTLLQAIAVWEFCRSVLEIERGRDSLLSGYRGQGLGLSDDEFSPIAVASLKHLWTNLKAQLPGSDGYSLSIESHWLDGTGNDKHLKLALALTNDRLFIKQTSSNLAASDALPMVAYLPPFAGIGSRENQMSGAERRAMIGRGLAGGIIRNLLHDMFQDNEKERARLKSGRTKIKNSDLERLRNEDPWEILQSTMARVFGVQFVVEPFNSLYHSYIKVMCAKGKMDGKAFKRFPNYNARDLMAEGSGLLQWLSVYALALSPTVNTLLLDEPDAHLHPSLQAQLVEALEGIVQSSGKQILMATHSTEILRWAEHSKVFAFKGASAKYLEDERNKIPLFLGLGSDYAPKIDPLRQSKRMLIVENHSDANMLKAWATQLGVEWPKKLVVWPWTGGSSERKQLFLQLKHEIPDLIAVSIRDRDDHELGQVDPVSLRDKSVADSEINLHLKVWRRRHIENYVLCPAAIARASSRDMADIISFMADNALIVPANFAARDVAEAMLDARGKELTQVGPNCIKTKFGCSPLSIAKAMMPDEIPDDVKGIIELLKTLCEQ</sequence>
<dbReference type="EMBL" id="JAGIZA010000007">
    <property type="protein sequence ID" value="MBP0493822.1"/>
    <property type="molecule type" value="Genomic_DNA"/>
</dbReference>
<keyword evidence="4" id="KW-1185">Reference proteome</keyword>
<dbReference type="Pfam" id="PF13304">
    <property type="entry name" value="AAA_21"/>
    <property type="match status" value="1"/>
</dbReference>
<comment type="caution">
    <text evidence="3">The sequence shown here is derived from an EMBL/GenBank/DDBJ whole genome shotgun (WGS) entry which is preliminary data.</text>
</comment>
<dbReference type="RefSeq" id="WP_209374397.1">
    <property type="nucleotide sequence ID" value="NZ_JAGIZA010000007.1"/>
</dbReference>
<dbReference type="PANTHER" id="PTHR43581:SF2">
    <property type="entry name" value="EXCINUCLEASE ATPASE SUBUNIT"/>
    <property type="match status" value="1"/>
</dbReference>
<dbReference type="InterPro" id="IPR003959">
    <property type="entry name" value="ATPase_AAA_core"/>
</dbReference>
<dbReference type="CDD" id="cd00267">
    <property type="entry name" value="ABC_ATPase"/>
    <property type="match status" value="1"/>
</dbReference>
<dbReference type="InterPro" id="IPR027417">
    <property type="entry name" value="P-loop_NTPase"/>
</dbReference>
<dbReference type="SUPFAM" id="SSF52540">
    <property type="entry name" value="P-loop containing nucleoside triphosphate hydrolases"/>
    <property type="match status" value="1"/>
</dbReference>
<feature type="domain" description="Endonuclease GajA/Old nuclease/RecF-like AAA" evidence="1">
    <location>
        <begin position="1"/>
        <end position="44"/>
    </location>
</feature>
<accession>A0A940N417</accession>
<protein>
    <submittedName>
        <fullName evidence="3">AAA family ATPase</fullName>
    </submittedName>
</protein>
<dbReference type="InterPro" id="IPR041685">
    <property type="entry name" value="AAA_GajA/Old/RecF-like"/>
</dbReference>
<dbReference type="Proteomes" id="UP000677537">
    <property type="component" value="Unassembled WGS sequence"/>
</dbReference>
<evidence type="ECO:0000259" key="2">
    <source>
        <dbReference type="Pfam" id="PF13304"/>
    </source>
</evidence>
<organism evidence="3 4">
    <name type="scientific">Roseomonas indoligenes</name>
    <dbReference type="NCBI Taxonomy" id="2820811"/>
    <lineage>
        <taxon>Bacteria</taxon>
        <taxon>Pseudomonadati</taxon>
        <taxon>Pseudomonadota</taxon>
        <taxon>Alphaproteobacteria</taxon>
        <taxon>Acetobacterales</taxon>
        <taxon>Roseomonadaceae</taxon>
        <taxon>Roseomonas</taxon>
    </lineage>
</organism>
<evidence type="ECO:0000313" key="4">
    <source>
        <dbReference type="Proteomes" id="UP000677537"/>
    </source>
</evidence>
<dbReference type="PANTHER" id="PTHR43581">
    <property type="entry name" value="ATP/GTP PHOSPHATASE"/>
    <property type="match status" value="1"/>
</dbReference>
<gene>
    <name evidence="3" type="ORF">J5Y10_13630</name>
</gene>
<dbReference type="GO" id="GO:0005524">
    <property type="term" value="F:ATP binding"/>
    <property type="evidence" value="ECO:0007669"/>
    <property type="project" value="InterPro"/>
</dbReference>
<dbReference type="Pfam" id="PF13175">
    <property type="entry name" value="AAA_15"/>
    <property type="match status" value="1"/>
</dbReference>
<dbReference type="AlphaFoldDB" id="A0A940N417"/>